<keyword evidence="1" id="KW-0812">Transmembrane</keyword>
<keyword evidence="3" id="KW-0540">Nuclease</keyword>
<keyword evidence="1" id="KW-0472">Membrane</keyword>
<name>F4KL58_PORAD</name>
<gene>
    <name evidence="3" type="ordered locus">Poras_0078</name>
</gene>
<evidence type="ECO:0000256" key="1">
    <source>
        <dbReference type="SAM" id="Phobius"/>
    </source>
</evidence>
<dbReference type="SUPFAM" id="SSF56219">
    <property type="entry name" value="DNase I-like"/>
    <property type="match status" value="1"/>
</dbReference>
<sequence>MGASLPFLFEMTSSIFLNFRGFVLFFLLLGSGYCLVAQQRFTIVSYNVENLFDTIPSTRWDDREYLPTARKGWTAERMKRKCHQLAEVISHATAWDIPALIALQEVESVEALEQLAHHTLLRGGNYKTICATGSDRRGSHVALLYDADRFAVEHTEEWPLRITPDSIYPTRNLLFVSGRLPSAAPLSLIVCHLPSRRGGATAEAARAALIEMLRIRTDSLLRANPEQSIVVVGDFNATPEDGLTDSWAVSYHAYLSQSDSLAMVDLTPPFTDEQLKTMPPGSYYYRGYWERIDRLFVSRTLLADTRYPRLELETVRIALPPQKYMHESPAPWGRPRRTYGGDSYLAGPSDHLPLVATLLY</sequence>
<evidence type="ECO:0000259" key="2">
    <source>
        <dbReference type="Pfam" id="PF19580"/>
    </source>
</evidence>
<keyword evidence="3" id="KW-0378">Hydrolase</keyword>
<proteinExistence type="predicted"/>
<accession>F4KL58</accession>
<dbReference type="eggNOG" id="COG2374">
    <property type="taxonomic scope" value="Bacteria"/>
</dbReference>
<dbReference type="Proteomes" id="UP000006545">
    <property type="component" value="Chromosome"/>
</dbReference>
<evidence type="ECO:0000313" key="3">
    <source>
        <dbReference type="EMBL" id="AEE12032.1"/>
    </source>
</evidence>
<keyword evidence="1" id="KW-1133">Transmembrane helix</keyword>
<dbReference type="InterPro" id="IPR005135">
    <property type="entry name" value="Endo/exonuclease/phosphatase"/>
</dbReference>
<keyword evidence="4" id="KW-1185">Reference proteome</keyword>
<dbReference type="HOGENOM" id="CLU_058239_1_0_10"/>
<feature type="transmembrane region" description="Helical" evidence="1">
    <location>
        <begin position="15"/>
        <end position="36"/>
    </location>
</feature>
<dbReference type="Gene3D" id="3.60.10.10">
    <property type="entry name" value="Endonuclease/exonuclease/phosphatase"/>
    <property type="match status" value="1"/>
</dbReference>
<dbReference type="AlphaFoldDB" id="F4KL58"/>
<dbReference type="PANTHER" id="PTHR42834:SF1">
    <property type="entry name" value="ENDONUCLEASE_EXONUCLEASE_PHOSPHATASE FAMILY PROTEIN (AFU_ORTHOLOGUE AFUA_3G09210)"/>
    <property type="match status" value="1"/>
</dbReference>
<dbReference type="STRING" id="879243.Poras_0078"/>
<dbReference type="InterPro" id="IPR036691">
    <property type="entry name" value="Endo/exonu/phosph_ase_sf"/>
</dbReference>
<dbReference type="OrthoDB" id="9802724at2"/>
<evidence type="ECO:0000313" key="4">
    <source>
        <dbReference type="Proteomes" id="UP000006545"/>
    </source>
</evidence>
<keyword evidence="3" id="KW-0255">Endonuclease</keyword>
<organism evidence="3 4">
    <name type="scientific">Porphyromonas asaccharolytica (strain ATCC 25260 / DSM 20707 / BCRC 10618 / CCUG 7834 / JCM 6326 / LMG 13178 / VPI 4198 / B440)</name>
    <name type="common">Bacteroides asaccharolyticus</name>
    <dbReference type="NCBI Taxonomy" id="879243"/>
    <lineage>
        <taxon>Bacteria</taxon>
        <taxon>Pseudomonadati</taxon>
        <taxon>Bacteroidota</taxon>
        <taxon>Bacteroidia</taxon>
        <taxon>Bacteroidales</taxon>
        <taxon>Porphyromonadaceae</taxon>
        <taxon>Porphyromonas</taxon>
    </lineage>
</organism>
<dbReference type="PANTHER" id="PTHR42834">
    <property type="entry name" value="ENDONUCLEASE/EXONUCLEASE/PHOSPHATASE FAMILY PROTEIN (AFU_ORTHOLOGUE AFUA_3G09210)"/>
    <property type="match status" value="1"/>
</dbReference>
<feature type="domain" description="Endonuclease/exonuclease/phosphatase" evidence="2">
    <location>
        <begin position="42"/>
        <end position="356"/>
    </location>
</feature>
<dbReference type="GO" id="GO:0004519">
    <property type="term" value="F:endonuclease activity"/>
    <property type="evidence" value="ECO:0007669"/>
    <property type="project" value="UniProtKB-KW"/>
</dbReference>
<dbReference type="EMBL" id="CP002689">
    <property type="protein sequence ID" value="AEE12032.1"/>
    <property type="molecule type" value="Genomic_DNA"/>
</dbReference>
<protein>
    <submittedName>
        <fullName evidence="3">Endonuclease/exonuclease/phosphatase</fullName>
    </submittedName>
</protein>
<dbReference type="Pfam" id="PF19580">
    <property type="entry name" value="Exo_endo_phos_3"/>
    <property type="match status" value="1"/>
</dbReference>
<dbReference type="KEGG" id="pah:Poras_0078"/>
<reference evidence="4" key="1">
    <citation type="submission" date="2011-04" db="EMBL/GenBank/DDBJ databases">
        <title>The complete genome of Porphyromonas asaccharolytica DSM 20707.</title>
        <authorList>
            <person name="Lucas S."/>
            <person name="Han J."/>
            <person name="Lapidus A."/>
            <person name="Bruce D."/>
            <person name="Goodwin L."/>
            <person name="Pitluck S."/>
            <person name="Peters L."/>
            <person name="Kyrpides N."/>
            <person name="Mavromatis K."/>
            <person name="Ivanova N."/>
            <person name="Ovchinnikova G."/>
            <person name="Pagani I."/>
            <person name="Lu M."/>
            <person name="Detter J.C."/>
            <person name="Tapia R."/>
            <person name="Han C."/>
            <person name="Land M."/>
            <person name="Hauser L."/>
            <person name="Markowitz V."/>
            <person name="Cheng J.-F."/>
            <person name="Hugenholtz P."/>
            <person name="Woyke T."/>
            <person name="Wu D."/>
            <person name="Gronow S."/>
            <person name="Wellnitz S."/>
            <person name="Brambilla E."/>
            <person name="Klenk H.-P."/>
            <person name="Eisen J.A."/>
        </authorList>
    </citation>
    <scope>NUCLEOTIDE SEQUENCE [LARGE SCALE GENOMIC DNA]</scope>
    <source>
        <strain evidence="4">ATCC 25260 / DSM 20707 / VPI 4198</strain>
    </source>
</reference>